<evidence type="ECO:0000256" key="3">
    <source>
        <dbReference type="ARBA" id="ARBA00022771"/>
    </source>
</evidence>
<dbReference type="PROSITE" id="PS00028">
    <property type="entry name" value="ZINC_FINGER_C2H2_1"/>
    <property type="match status" value="4"/>
</dbReference>
<keyword evidence="1" id="KW-0479">Metal-binding</keyword>
<evidence type="ECO:0000256" key="5">
    <source>
        <dbReference type="ARBA" id="ARBA00023015"/>
    </source>
</evidence>
<feature type="domain" description="C2H2-type" evidence="9">
    <location>
        <begin position="403"/>
        <end position="430"/>
    </location>
</feature>
<dbReference type="SMART" id="SM00355">
    <property type="entry name" value="ZnF_C2H2"/>
    <property type="match status" value="4"/>
</dbReference>
<dbReference type="Gene3D" id="3.30.160.60">
    <property type="entry name" value="Classic Zinc Finger"/>
    <property type="match status" value="2"/>
</dbReference>
<dbReference type="PROSITE" id="PS50157">
    <property type="entry name" value="ZINC_FINGER_C2H2_2"/>
    <property type="match status" value="4"/>
</dbReference>
<dbReference type="SUPFAM" id="SSF57667">
    <property type="entry name" value="beta-beta-alpha zinc fingers"/>
    <property type="match status" value="2"/>
</dbReference>
<feature type="compositionally biased region" description="Polar residues" evidence="8">
    <location>
        <begin position="517"/>
        <end position="532"/>
    </location>
</feature>
<organism evidence="10">
    <name type="scientific">Fagus sylvatica</name>
    <name type="common">Beechnut</name>
    <dbReference type="NCBI Taxonomy" id="28930"/>
    <lineage>
        <taxon>Eukaryota</taxon>
        <taxon>Viridiplantae</taxon>
        <taxon>Streptophyta</taxon>
        <taxon>Embryophyta</taxon>
        <taxon>Tracheophyta</taxon>
        <taxon>Spermatophyta</taxon>
        <taxon>Magnoliopsida</taxon>
        <taxon>eudicotyledons</taxon>
        <taxon>Gunneridae</taxon>
        <taxon>Pentapetalae</taxon>
        <taxon>rosids</taxon>
        <taxon>fabids</taxon>
        <taxon>Fagales</taxon>
        <taxon>Fagaceae</taxon>
        <taxon>Fagus</taxon>
    </lineage>
</organism>
<feature type="domain" description="C2H2-type" evidence="9">
    <location>
        <begin position="75"/>
        <end position="102"/>
    </location>
</feature>
<feature type="domain" description="C2H2-type" evidence="9">
    <location>
        <begin position="144"/>
        <end position="171"/>
    </location>
</feature>
<gene>
    <name evidence="10" type="ORF">FSB_LOCUS61187</name>
</gene>
<dbReference type="EMBL" id="OIVN01006448">
    <property type="protein sequence ID" value="SPD33305.1"/>
    <property type="molecule type" value="Genomic_DNA"/>
</dbReference>
<sequence>MDENQESQIQGDDNNRPCEKENVRVLEEDSNNSKAVDEKNRRFLLKLKIPKAESFLHEDNPQPQSQSQPPPPQPRICTICNKVFGSGKALGGHMRMHVQARNKELLQNNIDQKPIKLNAPTTTPHLSNIPTKPLESFSIIEGEPTCYVCGKNFLSKKSLFGHMRSHPGRPWRGVLPPTTDQKINNNCSSSSTLSDDEKLHALLAATATTTSEADATTSKASVDLMVSVLGWKATGKRGRKSTASASDSGLLPGIEQRMQEAVYDLMMLANANPKPDLTCCNSMMQSRNLPSKKLKIDEGGSRIDVKGKGKEPLNLKWKSLLEGEEDSLSDYNCYRKISEDGLVRPNSNESELDSDNDTLEEMTVSKKRKTRKVKLVELEARRDGGDDQSQKQVNNPVAPTRSYICSICNRSFPTHQALGGHRSSHNKTKYVHSRDESVSANDSAAEDYGHYANPTTQMEEVEVEAEAVLGATTHQCTICDKTFPTGQALGGHKRCHWTSPVEIQSSQVTSPGEEAKVQSSQPTSPGEASQTGRRILGFDLNEIPSMEVEEGSVESNYYVDA</sequence>
<keyword evidence="5" id="KW-0805">Transcription regulation</keyword>
<protein>
    <recommendedName>
        <fullName evidence="9">C2H2-type domain-containing protein</fullName>
    </recommendedName>
</protein>
<dbReference type="InterPro" id="IPR036236">
    <property type="entry name" value="Znf_C2H2_sf"/>
</dbReference>
<evidence type="ECO:0000256" key="2">
    <source>
        <dbReference type="ARBA" id="ARBA00022737"/>
    </source>
</evidence>
<dbReference type="GO" id="GO:0005634">
    <property type="term" value="C:nucleus"/>
    <property type="evidence" value="ECO:0007669"/>
    <property type="project" value="TreeGrafter"/>
</dbReference>
<dbReference type="AlphaFoldDB" id="A0A2N9J9M8"/>
<evidence type="ECO:0000259" key="9">
    <source>
        <dbReference type="PROSITE" id="PS50157"/>
    </source>
</evidence>
<keyword evidence="6" id="KW-0804">Transcription</keyword>
<name>A0A2N9J9M8_FAGSY</name>
<dbReference type="InterPro" id="IPR013087">
    <property type="entry name" value="Znf_C2H2_type"/>
</dbReference>
<feature type="compositionally biased region" description="Polar residues" evidence="8">
    <location>
        <begin position="1"/>
        <end position="12"/>
    </location>
</feature>
<evidence type="ECO:0000256" key="7">
    <source>
        <dbReference type="PROSITE-ProRule" id="PRU00042"/>
    </source>
</evidence>
<accession>A0A2N9J9M8</accession>
<evidence type="ECO:0000256" key="1">
    <source>
        <dbReference type="ARBA" id="ARBA00022723"/>
    </source>
</evidence>
<evidence type="ECO:0000256" key="6">
    <source>
        <dbReference type="ARBA" id="ARBA00023163"/>
    </source>
</evidence>
<evidence type="ECO:0000313" key="10">
    <source>
        <dbReference type="EMBL" id="SPD33305.1"/>
    </source>
</evidence>
<feature type="domain" description="C2H2-type" evidence="9">
    <location>
        <begin position="474"/>
        <end position="496"/>
    </location>
</feature>
<keyword evidence="3 7" id="KW-0863">Zinc-finger</keyword>
<feature type="region of interest" description="Disordered" evidence="8">
    <location>
        <begin position="1"/>
        <end position="41"/>
    </location>
</feature>
<dbReference type="Pfam" id="PF13912">
    <property type="entry name" value="zf-C2H2_6"/>
    <property type="match status" value="4"/>
</dbReference>
<keyword evidence="2" id="KW-0677">Repeat</keyword>
<dbReference type="PANTHER" id="PTHR45988:SF18">
    <property type="entry name" value="C2H2-TYPE ZINC FINGER FAMILY PROTEIN"/>
    <property type="match status" value="1"/>
</dbReference>
<dbReference type="PANTHER" id="PTHR45988">
    <property type="entry name" value="C2H2 TYPE ZINC FINGER TRANSCRIPTION FACTOR FAMILY-RELATED"/>
    <property type="match status" value="1"/>
</dbReference>
<evidence type="ECO:0000256" key="4">
    <source>
        <dbReference type="ARBA" id="ARBA00022833"/>
    </source>
</evidence>
<keyword evidence="4" id="KW-0862">Zinc</keyword>
<proteinExistence type="predicted"/>
<feature type="compositionally biased region" description="Basic and acidic residues" evidence="8">
    <location>
        <begin position="13"/>
        <end position="27"/>
    </location>
</feature>
<feature type="region of interest" description="Disordered" evidence="8">
    <location>
        <begin position="505"/>
        <end position="533"/>
    </location>
</feature>
<reference evidence="10" key="1">
    <citation type="submission" date="2018-02" db="EMBL/GenBank/DDBJ databases">
        <authorList>
            <person name="Cohen D.B."/>
            <person name="Kent A.D."/>
        </authorList>
    </citation>
    <scope>NUCLEOTIDE SEQUENCE</scope>
</reference>
<dbReference type="GO" id="GO:0003700">
    <property type="term" value="F:DNA-binding transcription factor activity"/>
    <property type="evidence" value="ECO:0007669"/>
    <property type="project" value="InterPro"/>
</dbReference>
<dbReference type="GO" id="GO:0008270">
    <property type="term" value="F:zinc ion binding"/>
    <property type="evidence" value="ECO:0007669"/>
    <property type="project" value="UniProtKB-KW"/>
</dbReference>
<dbReference type="InterPro" id="IPR044653">
    <property type="entry name" value="AZF1/2/3-like"/>
</dbReference>
<evidence type="ECO:0000256" key="8">
    <source>
        <dbReference type="SAM" id="MobiDB-lite"/>
    </source>
</evidence>
<dbReference type="GO" id="GO:0000976">
    <property type="term" value="F:transcription cis-regulatory region binding"/>
    <property type="evidence" value="ECO:0007669"/>
    <property type="project" value="TreeGrafter"/>
</dbReference>